<proteinExistence type="predicted"/>
<dbReference type="Proteomes" id="UP001465976">
    <property type="component" value="Unassembled WGS sequence"/>
</dbReference>
<dbReference type="EMBL" id="JBAHYK010000725">
    <property type="protein sequence ID" value="KAL0571722.1"/>
    <property type="molecule type" value="Genomic_DNA"/>
</dbReference>
<protein>
    <submittedName>
        <fullName evidence="2">Uncharacterized protein</fullName>
    </submittedName>
</protein>
<dbReference type="Gene3D" id="1.50.10.20">
    <property type="match status" value="1"/>
</dbReference>
<dbReference type="InterPro" id="IPR008928">
    <property type="entry name" value="6-hairpin_glycosidase_sf"/>
</dbReference>
<organism evidence="2 3">
    <name type="scientific">Marasmius crinis-equi</name>
    <dbReference type="NCBI Taxonomy" id="585013"/>
    <lineage>
        <taxon>Eukaryota</taxon>
        <taxon>Fungi</taxon>
        <taxon>Dikarya</taxon>
        <taxon>Basidiomycota</taxon>
        <taxon>Agaricomycotina</taxon>
        <taxon>Agaricomycetes</taxon>
        <taxon>Agaricomycetidae</taxon>
        <taxon>Agaricales</taxon>
        <taxon>Marasmiineae</taxon>
        <taxon>Marasmiaceae</taxon>
        <taxon>Marasmius</taxon>
    </lineage>
</organism>
<dbReference type="SUPFAM" id="SSF48208">
    <property type="entry name" value="Six-hairpin glycosidases"/>
    <property type="match status" value="1"/>
</dbReference>
<name>A0ABR3F8X2_9AGAR</name>
<evidence type="ECO:0000313" key="3">
    <source>
        <dbReference type="Proteomes" id="UP001465976"/>
    </source>
</evidence>
<evidence type="ECO:0000313" key="2">
    <source>
        <dbReference type="EMBL" id="KAL0571722.1"/>
    </source>
</evidence>
<feature type="chain" id="PRO_5046224106" evidence="1">
    <location>
        <begin position="23"/>
        <end position="354"/>
    </location>
</feature>
<reference evidence="2 3" key="1">
    <citation type="submission" date="2024-02" db="EMBL/GenBank/DDBJ databases">
        <title>A draft genome for the cacao thread blight pathogen Marasmius crinis-equi.</title>
        <authorList>
            <person name="Cohen S.P."/>
            <person name="Baruah I.K."/>
            <person name="Amoako-Attah I."/>
            <person name="Bukari Y."/>
            <person name="Meinhardt L.W."/>
            <person name="Bailey B.A."/>
        </authorList>
    </citation>
    <scope>NUCLEOTIDE SEQUENCE [LARGE SCALE GENOMIC DNA]</scope>
    <source>
        <strain evidence="2 3">GH-76</strain>
    </source>
</reference>
<keyword evidence="3" id="KW-1185">Reference proteome</keyword>
<comment type="caution">
    <text evidence="2">The sequence shown here is derived from an EMBL/GenBank/DDBJ whole genome shotgun (WGS) entry which is preliminary data.</text>
</comment>
<accession>A0ABR3F8X2</accession>
<feature type="signal peptide" evidence="1">
    <location>
        <begin position="1"/>
        <end position="22"/>
    </location>
</feature>
<keyword evidence="1" id="KW-0732">Signal</keyword>
<evidence type="ECO:0000256" key="1">
    <source>
        <dbReference type="SAM" id="SignalP"/>
    </source>
</evidence>
<gene>
    <name evidence="2" type="ORF">V5O48_010230</name>
</gene>
<sequence>MVDVSILLHFLLLAALHGLTRAQTFVPNPAWRDTEIKLSTDERITIAKDGIEKTLSMMVNETGKLQLEDGNYGAMGNFFSQIAQFDMFANQTTYKNRLLDFFSQALLFRPGFMQGNAHSIAAIQAYKAYNDSSFLDWAEIAWSGGESYTLTEDKVRTEKISGKNITIPAICSNLTMSGGTFEDNNPNTVYVSSLATGASSTLAEATPNQTYLNYARNSREFYGNQLQNARGDLLDGIGVDQCDPSGGTYPANAGIMMEGLAALMSVVSKSDGVEQDLIEIVNKTVSNTGWHLSDGILRADSKIQASDELVGQYIVRGLSAVYNRNMTESSLRTYAREYLGVQACLSASEPGYTY</sequence>